<dbReference type="RefSeq" id="WP_183357099.1">
    <property type="nucleotide sequence ID" value="NZ_BAABKR010000005.1"/>
</dbReference>
<dbReference type="AlphaFoldDB" id="A0A7W5TZY0"/>
<sequence>MSLSVMYDTNGPDELGVALGTFESRDDAMSAVEQVRQSLEGETWRGESVAHAMLTVQPFALGLPGNHGLPGSSSGTAQPHSADPMQPTQAEPKENAGREPEDGVVAQVLDSAMFTEQRRRARRASLSDQQIGSLLRRLMSAPGHRIYQSDAAEALEVPVFQLSGALPVAQRLLNVDQYPVLYRDPDSIEIVLDLDLLQEQFGVTT</sequence>
<evidence type="ECO:0000313" key="4">
    <source>
        <dbReference type="Proteomes" id="UP000547528"/>
    </source>
</evidence>
<feature type="compositionally biased region" description="Basic and acidic residues" evidence="1">
    <location>
        <begin position="91"/>
        <end position="101"/>
    </location>
</feature>
<evidence type="ECO:0000313" key="3">
    <source>
        <dbReference type="EMBL" id="MBB3666676.1"/>
    </source>
</evidence>
<evidence type="ECO:0000256" key="1">
    <source>
        <dbReference type="SAM" id="MobiDB-lite"/>
    </source>
</evidence>
<proteinExistence type="predicted"/>
<reference evidence="3 4" key="1">
    <citation type="submission" date="2020-08" db="EMBL/GenBank/DDBJ databases">
        <title>Sequencing the genomes of 1000 actinobacteria strains.</title>
        <authorList>
            <person name="Klenk H.-P."/>
        </authorList>
    </citation>
    <scope>NUCLEOTIDE SEQUENCE [LARGE SCALE GENOMIC DNA]</scope>
    <source>
        <strain evidence="3 4">DSM 28238</strain>
    </source>
</reference>
<dbReference type="Pfam" id="PF25863">
    <property type="entry name" value="PglZ_C"/>
    <property type="match status" value="1"/>
</dbReference>
<dbReference type="EMBL" id="JACIBT010000001">
    <property type="protein sequence ID" value="MBB3666676.1"/>
    <property type="molecule type" value="Genomic_DNA"/>
</dbReference>
<protein>
    <recommendedName>
        <fullName evidence="2">Alkaline phosphatase-like protein PglZ C-terminal domain-containing protein</fullName>
    </recommendedName>
</protein>
<comment type="caution">
    <text evidence="3">The sequence shown here is derived from an EMBL/GenBank/DDBJ whole genome shotgun (WGS) entry which is preliminary data.</text>
</comment>
<gene>
    <name evidence="3" type="ORF">FHX47_000269</name>
</gene>
<keyword evidence="4" id="KW-1185">Reference proteome</keyword>
<feature type="domain" description="Alkaline phosphatase-like protein PglZ C-terminal" evidence="2">
    <location>
        <begin position="100"/>
        <end position="202"/>
    </location>
</feature>
<evidence type="ECO:0000259" key="2">
    <source>
        <dbReference type="Pfam" id="PF25863"/>
    </source>
</evidence>
<accession>A0A7W5TZY0</accession>
<organism evidence="3 4">
    <name type="scientific">Garicola koreensis</name>
    <dbReference type="NCBI Taxonomy" id="1262554"/>
    <lineage>
        <taxon>Bacteria</taxon>
        <taxon>Bacillati</taxon>
        <taxon>Actinomycetota</taxon>
        <taxon>Actinomycetes</taxon>
        <taxon>Micrococcales</taxon>
        <taxon>Micrococcaceae</taxon>
        <taxon>Garicola</taxon>
    </lineage>
</organism>
<feature type="region of interest" description="Disordered" evidence="1">
    <location>
        <begin position="64"/>
        <end position="101"/>
    </location>
</feature>
<name>A0A7W5TZY0_9MICC</name>
<dbReference type="Proteomes" id="UP000547528">
    <property type="component" value="Unassembled WGS sequence"/>
</dbReference>
<dbReference type="InterPro" id="IPR058882">
    <property type="entry name" value="PglZ_C"/>
</dbReference>